<organism evidence="2 3">
    <name type="scientific">Lautropia mirabilis ATCC 51599</name>
    <dbReference type="NCBI Taxonomy" id="887898"/>
    <lineage>
        <taxon>Bacteria</taxon>
        <taxon>Pseudomonadati</taxon>
        <taxon>Pseudomonadota</taxon>
        <taxon>Betaproteobacteria</taxon>
        <taxon>Burkholderiales</taxon>
        <taxon>Burkholderiaceae</taxon>
        <taxon>Lautropia</taxon>
    </lineage>
</organism>
<sequence>MHLPKNIPLKAALLTLALAASHGAHAATFQDEAIAFATNNPMSLTVQGDDVTVNLTTNVSLLPGVHVEQNEEAPCPIGLTTANENGNDTLTIKRADNTQPCKAVVVVNLTEKSSVRFTQRTPSIDAKGNFGKISTHAEHMGITFQGRADSLELRAAGVATARIRVQQLPISLISVSGRHVATNISLPAGATADYKIDPASSTFDKGVPGGNPSDTTIRLSGSTVVGAARNQ</sequence>
<gene>
    <name evidence="2" type="ORF">HMPREF0551_2472</name>
</gene>
<evidence type="ECO:0000313" key="2">
    <source>
        <dbReference type="EMBL" id="EFV93782.1"/>
    </source>
</evidence>
<protein>
    <recommendedName>
        <fullName evidence="4">Adhesin domain-containing protein</fullName>
    </recommendedName>
</protein>
<evidence type="ECO:0000313" key="3">
    <source>
        <dbReference type="Proteomes" id="UP000011021"/>
    </source>
</evidence>
<keyword evidence="3" id="KW-1185">Reference proteome</keyword>
<dbReference type="HOGENOM" id="CLU_1198559_0_0_4"/>
<evidence type="ECO:0000256" key="1">
    <source>
        <dbReference type="SAM" id="SignalP"/>
    </source>
</evidence>
<keyword evidence="1" id="KW-0732">Signal</keyword>
<reference evidence="2 3" key="1">
    <citation type="submission" date="2010-12" db="EMBL/GenBank/DDBJ databases">
        <authorList>
            <person name="Muzny D."/>
            <person name="Qin X."/>
            <person name="Deng J."/>
            <person name="Jiang H."/>
            <person name="Liu Y."/>
            <person name="Qu J."/>
            <person name="Song X.-Z."/>
            <person name="Zhang L."/>
            <person name="Thornton R."/>
            <person name="Coyle M."/>
            <person name="Francisco L."/>
            <person name="Jackson L."/>
            <person name="Javaid M."/>
            <person name="Korchina V."/>
            <person name="Kovar C."/>
            <person name="Mata R."/>
            <person name="Mathew T."/>
            <person name="Ngo R."/>
            <person name="Nguyen L."/>
            <person name="Nguyen N."/>
            <person name="Okwuonu G."/>
            <person name="Ongeri F."/>
            <person name="Pham C."/>
            <person name="Simmons D."/>
            <person name="Wilczek-Boney K."/>
            <person name="Hale W."/>
            <person name="Jakkamsetti A."/>
            <person name="Pham P."/>
            <person name="Ruth R."/>
            <person name="San Lucas F."/>
            <person name="Warren J."/>
            <person name="Zhang J."/>
            <person name="Zhao Z."/>
            <person name="Zhou C."/>
            <person name="Zhu D."/>
            <person name="Lee S."/>
            <person name="Bess C."/>
            <person name="Blankenburg K."/>
            <person name="Forbes L."/>
            <person name="Fu Q."/>
            <person name="Gubbala S."/>
            <person name="Hirani K."/>
            <person name="Jayaseelan J.C."/>
            <person name="Lara F."/>
            <person name="Munidasa M."/>
            <person name="Palculict T."/>
            <person name="Patil S."/>
            <person name="Pu L.-L."/>
            <person name="Saada N."/>
            <person name="Tang L."/>
            <person name="Weissenberger G."/>
            <person name="Zhu Y."/>
            <person name="Hemphill L."/>
            <person name="Shang Y."/>
            <person name="Youmans B."/>
            <person name="Ayvaz T."/>
            <person name="Ross M."/>
            <person name="Santibanez J."/>
            <person name="Aqrawi P."/>
            <person name="Gross S."/>
            <person name="Joshi V."/>
            <person name="Fowler G."/>
            <person name="Nazareth L."/>
            <person name="Reid J."/>
            <person name="Worley K."/>
            <person name="Petrosino J."/>
            <person name="Highlander S."/>
            <person name="Gibbs R."/>
        </authorList>
    </citation>
    <scope>NUCLEOTIDE SEQUENCE [LARGE SCALE GENOMIC DNA]</scope>
    <source>
        <strain evidence="2 3">ATCC 51599</strain>
    </source>
</reference>
<dbReference type="RefSeq" id="WP_005674928.1">
    <property type="nucleotide sequence ID" value="NZ_CP146288.1"/>
</dbReference>
<dbReference type="EMBL" id="AEQP01000023">
    <property type="protein sequence ID" value="EFV93782.1"/>
    <property type="molecule type" value="Genomic_DNA"/>
</dbReference>
<evidence type="ECO:0008006" key="4">
    <source>
        <dbReference type="Google" id="ProtNLM"/>
    </source>
</evidence>
<feature type="chain" id="PRO_5003221841" description="Adhesin domain-containing protein" evidence="1">
    <location>
        <begin position="27"/>
        <end position="231"/>
    </location>
</feature>
<name>E7S0K8_9BURK</name>
<accession>E7S0K8</accession>
<feature type="signal peptide" evidence="1">
    <location>
        <begin position="1"/>
        <end position="26"/>
    </location>
</feature>
<dbReference type="Proteomes" id="UP000011021">
    <property type="component" value="Unassembled WGS sequence"/>
</dbReference>
<dbReference type="AlphaFoldDB" id="E7S0K8"/>
<comment type="caution">
    <text evidence="2">The sequence shown here is derived from an EMBL/GenBank/DDBJ whole genome shotgun (WGS) entry which is preliminary data.</text>
</comment>
<proteinExistence type="predicted"/>